<proteinExistence type="predicted"/>
<dbReference type="VEuPathDB" id="FungiDB:UMAG_12140"/>
<sequence length="106" mass="11779">MSIAPASLKHITAMSFEFAPLSTSQASRSMRLLLARLPTKPPMPGMDLPDVTTKTVPNAVQQKIEITYKNKQKLVLDHIASKTRLSDLVKKIEEPARALRLKEEGL</sequence>
<keyword evidence="2" id="KW-1185">Reference proteome</keyword>
<name>A0A0D1E396_MYCMD</name>
<evidence type="ECO:0000313" key="2">
    <source>
        <dbReference type="Proteomes" id="UP000000561"/>
    </source>
</evidence>
<reference evidence="1 2" key="1">
    <citation type="journal article" date="2006" name="Nature">
        <title>Insights from the genome of the biotrophic fungal plant pathogen Ustilago maydis.</title>
        <authorList>
            <person name="Kamper J."/>
            <person name="Kahmann R."/>
            <person name="Bolker M."/>
            <person name="Ma L.J."/>
            <person name="Brefort T."/>
            <person name="Saville B.J."/>
            <person name="Banuett F."/>
            <person name="Kronstad J.W."/>
            <person name="Gold S.E."/>
            <person name="Muller O."/>
            <person name="Perlin M.H."/>
            <person name="Wosten H.A."/>
            <person name="de Vries R."/>
            <person name="Ruiz-Herrera J."/>
            <person name="Reynaga-Pena C.G."/>
            <person name="Snetselaar K."/>
            <person name="McCann M."/>
            <person name="Perez-Martin J."/>
            <person name="Feldbrugge M."/>
            <person name="Basse C.W."/>
            <person name="Steinberg G."/>
            <person name="Ibeas J.I."/>
            <person name="Holloman W."/>
            <person name="Guzman P."/>
            <person name="Farman M."/>
            <person name="Stajich J.E."/>
            <person name="Sentandreu R."/>
            <person name="Gonzalez-Prieto J.M."/>
            <person name="Kennell J.C."/>
            <person name="Molina L."/>
            <person name="Schirawski J."/>
            <person name="Mendoza-Mendoza A."/>
            <person name="Greilinger D."/>
            <person name="Munch K."/>
            <person name="Rossel N."/>
            <person name="Scherer M."/>
            <person name="Vranes M."/>
            <person name="Ladendorf O."/>
            <person name="Vincon V."/>
            <person name="Fuchs U."/>
            <person name="Sandrock B."/>
            <person name="Meng S."/>
            <person name="Ho E.C."/>
            <person name="Cahill M.J."/>
            <person name="Boyce K.J."/>
            <person name="Klose J."/>
            <person name="Klosterman S.J."/>
            <person name="Deelstra H.J."/>
            <person name="Ortiz-Castellanos L."/>
            <person name="Li W."/>
            <person name="Sanchez-Alonso P."/>
            <person name="Schreier P.H."/>
            <person name="Hauser-Hahn I."/>
            <person name="Vaupel M."/>
            <person name="Koopmann E."/>
            <person name="Friedrich G."/>
            <person name="Voss H."/>
            <person name="Schluter T."/>
            <person name="Margolis J."/>
            <person name="Platt D."/>
            <person name="Swimmer C."/>
            <person name="Gnirke A."/>
            <person name="Chen F."/>
            <person name="Vysotskaia V."/>
            <person name="Mannhaupt G."/>
            <person name="Guldener U."/>
            <person name="Munsterkotter M."/>
            <person name="Haase D."/>
            <person name="Oesterheld M."/>
            <person name="Mewes H.W."/>
            <person name="Mauceli E.W."/>
            <person name="DeCaprio D."/>
            <person name="Wade C.M."/>
            <person name="Butler J."/>
            <person name="Young S."/>
            <person name="Jaffe D.B."/>
            <person name="Calvo S."/>
            <person name="Nusbaum C."/>
            <person name="Galagan J."/>
            <person name="Birren B.W."/>
        </authorList>
    </citation>
    <scope>NUCLEOTIDE SEQUENCE [LARGE SCALE GENOMIC DNA]</scope>
    <source>
        <strain evidence="2">DSM 14603 / FGSC 9021 / UM521</strain>
    </source>
</reference>
<organism evidence="1 2">
    <name type="scientific">Mycosarcoma maydis</name>
    <name type="common">Corn smut fungus</name>
    <name type="synonym">Ustilago maydis</name>
    <dbReference type="NCBI Taxonomy" id="5270"/>
    <lineage>
        <taxon>Eukaryota</taxon>
        <taxon>Fungi</taxon>
        <taxon>Dikarya</taxon>
        <taxon>Basidiomycota</taxon>
        <taxon>Ustilaginomycotina</taxon>
        <taxon>Ustilaginomycetes</taxon>
        <taxon>Ustilaginales</taxon>
        <taxon>Ustilaginaceae</taxon>
        <taxon>Mycosarcoma</taxon>
    </lineage>
</organism>
<protein>
    <submittedName>
        <fullName evidence="1">Uncharacterized protein</fullName>
    </submittedName>
</protein>
<gene>
    <name evidence="1" type="ORF">UMAG_12140</name>
</gene>
<dbReference type="GeneID" id="23567899"/>
<dbReference type="OrthoDB" id="3353731at2759"/>
<accession>A0A0D1E396</accession>
<dbReference type="InParanoid" id="A0A0D1E396"/>
<dbReference type="KEGG" id="uma:UMAG_12140"/>
<evidence type="ECO:0000313" key="1">
    <source>
        <dbReference type="EMBL" id="KIS70296.1"/>
    </source>
</evidence>
<dbReference type="EMBL" id="CM003142">
    <property type="protein sequence ID" value="KIS70296.1"/>
    <property type="molecule type" value="Genomic_DNA"/>
</dbReference>
<dbReference type="AlphaFoldDB" id="A0A0D1E396"/>
<dbReference type="RefSeq" id="XP_011388120.1">
    <property type="nucleotide sequence ID" value="XM_011389818.1"/>
</dbReference>
<dbReference type="Gene3D" id="3.40.30.10">
    <property type="entry name" value="Glutaredoxin"/>
    <property type="match status" value="1"/>
</dbReference>
<dbReference type="Proteomes" id="UP000000561">
    <property type="component" value="Chromosome 3"/>
</dbReference>